<dbReference type="PANTHER" id="PTHR39550:SF1">
    <property type="entry name" value="SLL0658 PROTEIN"/>
    <property type="match status" value="1"/>
</dbReference>
<dbReference type="OrthoDB" id="3691597at2"/>
<dbReference type="InterPro" id="IPR021799">
    <property type="entry name" value="PIN-like_prokaryotic"/>
</dbReference>
<gene>
    <name evidence="1" type="ORF">E9998_10995</name>
</gene>
<organism evidence="1 2">
    <name type="scientific">Glycomyces paridis</name>
    <dbReference type="NCBI Taxonomy" id="2126555"/>
    <lineage>
        <taxon>Bacteria</taxon>
        <taxon>Bacillati</taxon>
        <taxon>Actinomycetota</taxon>
        <taxon>Actinomycetes</taxon>
        <taxon>Glycomycetales</taxon>
        <taxon>Glycomycetaceae</taxon>
        <taxon>Glycomyces</taxon>
    </lineage>
</organism>
<accession>A0A4S8PE20</accession>
<keyword evidence="2" id="KW-1185">Reference proteome</keyword>
<dbReference type="EMBL" id="STGX01000007">
    <property type="protein sequence ID" value="THV28638.1"/>
    <property type="molecule type" value="Genomic_DNA"/>
</dbReference>
<dbReference type="Proteomes" id="UP000305792">
    <property type="component" value="Unassembled WGS sequence"/>
</dbReference>
<dbReference type="RefSeq" id="WP_136529749.1">
    <property type="nucleotide sequence ID" value="NZ_STGX01000007.1"/>
</dbReference>
<proteinExistence type="predicted"/>
<reference evidence="1 2" key="1">
    <citation type="journal article" date="2018" name="Int. J. Syst. Evol. Microbiol.">
        <title>Glycomyces paridis sp. nov., isolated from the medicinal plant Paris polyphylla.</title>
        <authorList>
            <person name="Fang X.M."/>
            <person name="Bai J.L."/>
            <person name="Su J."/>
            <person name="Zhao L.L."/>
            <person name="Liu H.Y."/>
            <person name="Ma B.P."/>
            <person name="Zhang Y.Q."/>
            <person name="Yu L.Y."/>
        </authorList>
    </citation>
    <scope>NUCLEOTIDE SEQUENCE [LARGE SCALE GENOMIC DNA]</scope>
    <source>
        <strain evidence="1 2">CPCC 204357</strain>
    </source>
</reference>
<comment type="caution">
    <text evidence="1">The sequence shown here is derived from an EMBL/GenBank/DDBJ whole genome shotgun (WGS) entry which is preliminary data.</text>
</comment>
<evidence type="ECO:0000313" key="2">
    <source>
        <dbReference type="Proteomes" id="UP000305792"/>
    </source>
</evidence>
<sequence length="180" mass="20203">MPELVFDATPLIHFARADRLDVLGDLMSPRRCATTSAVREEIMHGGSIHPHLHDVLDLEWIEVLTLDDPARLLRFSDWMRRVGVTDSGRNIGEASVFAIAEEFQATAVVDDRDAVRVARRHGVTVHGTVWLLARECSDGKLTETNACNIIDALKDTEMRLPCTGMEFPRYAASHGLKNWR</sequence>
<dbReference type="PANTHER" id="PTHR39550">
    <property type="entry name" value="SLL0658 PROTEIN"/>
    <property type="match status" value="1"/>
</dbReference>
<name>A0A4S8PE20_9ACTN</name>
<evidence type="ECO:0008006" key="3">
    <source>
        <dbReference type="Google" id="ProtNLM"/>
    </source>
</evidence>
<dbReference type="AlphaFoldDB" id="A0A4S8PE20"/>
<protein>
    <recommendedName>
        <fullName evidence="3">DUF3368 domain-containing protein</fullName>
    </recommendedName>
</protein>
<evidence type="ECO:0000313" key="1">
    <source>
        <dbReference type="EMBL" id="THV28638.1"/>
    </source>
</evidence>
<dbReference type="Pfam" id="PF11848">
    <property type="entry name" value="DUF3368"/>
    <property type="match status" value="1"/>
</dbReference>